<gene>
    <name evidence="2" type="ORF">GXX24_02125</name>
</gene>
<dbReference type="PANTHER" id="PTHR43135">
    <property type="entry name" value="ALPHA-D-RIBOSE 1-METHYLPHOSPHONATE 5-TRIPHOSPHATE DIPHOSPHATASE"/>
    <property type="match status" value="1"/>
</dbReference>
<dbReference type="InterPro" id="IPR051781">
    <property type="entry name" value="Metallo-dep_Hydrolase"/>
</dbReference>
<dbReference type="Gene3D" id="3.20.20.140">
    <property type="entry name" value="Metal-dependent hydrolases"/>
    <property type="match status" value="1"/>
</dbReference>
<evidence type="ECO:0000313" key="3">
    <source>
        <dbReference type="Proteomes" id="UP000580830"/>
    </source>
</evidence>
<dbReference type="Pfam" id="PF01979">
    <property type="entry name" value="Amidohydro_1"/>
    <property type="match status" value="1"/>
</dbReference>
<keyword evidence="2" id="KW-0378">Hydrolase</keyword>
<dbReference type="CDD" id="cd01299">
    <property type="entry name" value="Met_dep_hydrolase_A"/>
    <property type="match status" value="1"/>
</dbReference>
<protein>
    <submittedName>
        <fullName evidence="2">Amidohydrolase family protein</fullName>
    </submittedName>
</protein>
<evidence type="ECO:0000313" key="2">
    <source>
        <dbReference type="EMBL" id="HHW32933.1"/>
    </source>
</evidence>
<dbReference type="SUPFAM" id="SSF51556">
    <property type="entry name" value="Metallo-dependent hydrolases"/>
    <property type="match status" value="1"/>
</dbReference>
<dbReference type="InterPro" id="IPR011059">
    <property type="entry name" value="Metal-dep_hydrolase_composite"/>
</dbReference>
<dbReference type="SUPFAM" id="SSF51338">
    <property type="entry name" value="Composite domain of metallo-dependent hydrolases"/>
    <property type="match status" value="1"/>
</dbReference>
<dbReference type="Proteomes" id="UP000580830">
    <property type="component" value="Unassembled WGS sequence"/>
</dbReference>
<dbReference type="InterPro" id="IPR006680">
    <property type="entry name" value="Amidohydro-rel"/>
</dbReference>
<sequence length="485" mass="50996">MCQVCFEAATDSGHSSFCQCGSPATLAAMRRIEADISRRQMLGGMSAVVGMFAGFGLAPQDVQAQTPGAPILLTNLRLFDGETLAMREGVEILIEGERITALPPVGQGPQDAQRIDCGGRAVIPGLIDAHWHATLVGVSQIAALTQDIGFVHLMAGREAGATLMRGFTTVRDMGGPAFGLKLAIDKGAVTGPRIFPSGAMISQTGGHGDFRLLSDLPRFPDTPPGNIERQGVALIADGVDAVLRATREQLMKGASQIKIMAGGGVSSLYDPLDGVQYTEAEMRAAVEAATDWGTYVSAHVYTPGGIQRAVRAGVKSIEHGQLADEESVVMMAGEGAWWSIQPFLADEDSNPKPDPIQQAKQAQVFQGTVRAFELAKKHGALLAFGTDILFNPAGTASQGRQLAKFARFMSPLEALHKATGAAGSLLALSGTRAPYDGRLGVIAEGALADLLVIDGDPATDLAWLDTPDASLRVIIKGGRMFKNIL</sequence>
<accession>A0A832PK07</accession>
<dbReference type="Gene3D" id="2.30.40.10">
    <property type="entry name" value="Urease, subunit C, domain 1"/>
    <property type="match status" value="1"/>
</dbReference>
<comment type="caution">
    <text evidence="2">The sequence shown here is derived from an EMBL/GenBank/DDBJ whole genome shotgun (WGS) entry which is preliminary data.</text>
</comment>
<evidence type="ECO:0000259" key="1">
    <source>
        <dbReference type="Pfam" id="PF01979"/>
    </source>
</evidence>
<reference evidence="2 3" key="1">
    <citation type="journal article" date="2020" name="Biotechnol. Biofuels">
        <title>New insights from the biogas microbiome by comprehensive genome-resolved metagenomics of nearly 1600 species originating from multiple anaerobic digesters.</title>
        <authorList>
            <person name="Campanaro S."/>
            <person name="Treu L."/>
            <person name="Rodriguez-R L.M."/>
            <person name="Kovalovszki A."/>
            <person name="Ziels R.M."/>
            <person name="Maus I."/>
            <person name="Zhu X."/>
            <person name="Kougias P.G."/>
            <person name="Basile A."/>
            <person name="Luo G."/>
            <person name="Schluter A."/>
            <person name="Konstantinidis K.T."/>
            <person name="Angelidaki I."/>
        </authorList>
    </citation>
    <scope>NUCLEOTIDE SEQUENCE [LARGE SCALE GENOMIC DNA]</scope>
    <source>
        <strain evidence="2">AS04akNAM_125</strain>
    </source>
</reference>
<feature type="domain" description="Amidohydrolase-related" evidence="1">
    <location>
        <begin position="122"/>
        <end position="477"/>
    </location>
</feature>
<name>A0A832PK07_9RHOB</name>
<dbReference type="PANTHER" id="PTHR43135:SF3">
    <property type="entry name" value="ALPHA-D-RIBOSE 1-METHYLPHOSPHONATE 5-TRIPHOSPHATE DIPHOSPHATASE"/>
    <property type="match status" value="1"/>
</dbReference>
<dbReference type="InterPro" id="IPR032466">
    <property type="entry name" value="Metal_Hydrolase"/>
</dbReference>
<proteinExistence type="predicted"/>
<dbReference type="GO" id="GO:0016810">
    <property type="term" value="F:hydrolase activity, acting on carbon-nitrogen (but not peptide) bonds"/>
    <property type="evidence" value="ECO:0007669"/>
    <property type="project" value="InterPro"/>
</dbReference>
<organism evidence="2 3">
    <name type="scientific">Paracoccus solventivorans</name>
    <dbReference type="NCBI Taxonomy" id="53463"/>
    <lineage>
        <taxon>Bacteria</taxon>
        <taxon>Pseudomonadati</taxon>
        <taxon>Pseudomonadota</taxon>
        <taxon>Alphaproteobacteria</taxon>
        <taxon>Rhodobacterales</taxon>
        <taxon>Paracoccaceae</taxon>
        <taxon>Paracoccus</taxon>
    </lineage>
</organism>
<dbReference type="InterPro" id="IPR057744">
    <property type="entry name" value="OTAase-like"/>
</dbReference>
<dbReference type="AlphaFoldDB" id="A0A832PK07"/>
<dbReference type="EMBL" id="DULP01000033">
    <property type="protein sequence ID" value="HHW32933.1"/>
    <property type="molecule type" value="Genomic_DNA"/>
</dbReference>